<keyword evidence="1" id="KW-0472">Membrane</keyword>
<accession>A0ABP9E587</accession>
<organism evidence="2 3">
    <name type="scientific">Luteimonas vadosa</name>
    <dbReference type="NCBI Taxonomy" id="1165507"/>
    <lineage>
        <taxon>Bacteria</taxon>
        <taxon>Pseudomonadati</taxon>
        <taxon>Pseudomonadota</taxon>
        <taxon>Gammaproteobacteria</taxon>
        <taxon>Lysobacterales</taxon>
        <taxon>Lysobacteraceae</taxon>
        <taxon>Luteimonas</taxon>
    </lineage>
</organism>
<dbReference type="Proteomes" id="UP001501323">
    <property type="component" value="Unassembled WGS sequence"/>
</dbReference>
<dbReference type="EMBL" id="BAABJY010000002">
    <property type="protein sequence ID" value="GAA4867647.1"/>
    <property type="molecule type" value="Genomic_DNA"/>
</dbReference>
<evidence type="ECO:0000256" key="1">
    <source>
        <dbReference type="SAM" id="Phobius"/>
    </source>
</evidence>
<dbReference type="RefSeq" id="WP_345295339.1">
    <property type="nucleotide sequence ID" value="NZ_BAABJY010000002.1"/>
</dbReference>
<reference evidence="3" key="1">
    <citation type="journal article" date="2019" name="Int. J. Syst. Evol. Microbiol.">
        <title>The Global Catalogue of Microorganisms (GCM) 10K type strain sequencing project: providing services to taxonomists for standard genome sequencing and annotation.</title>
        <authorList>
            <consortium name="The Broad Institute Genomics Platform"/>
            <consortium name="The Broad Institute Genome Sequencing Center for Infectious Disease"/>
            <person name="Wu L."/>
            <person name="Ma J."/>
        </authorList>
    </citation>
    <scope>NUCLEOTIDE SEQUENCE [LARGE SCALE GENOMIC DNA]</scope>
    <source>
        <strain evidence="3">JCM 18392</strain>
    </source>
</reference>
<gene>
    <name evidence="2" type="ORF">GCM10023332_20020</name>
</gene>
<comment type="caution">
    <text evidence="2">The sequence shown here is derived from an EMBL/GenBank/DDBJ whole genome shotgun (WGS) entry which is preliminary data.</text>
</comment>
<proteinExistence type="predicted"/>
<sequence>MSWIGIVLVIVGLYLAFKLVGFVLKLAMWLLVVLGAYWVLAPLFDWPPLAEVVHVLGPG</sequence>
<keyword evidence="1" id="KW-1133">Transmembrane helix</keyword>
<keyword evidence="3" id="KW-1185">Reference proteome</keyword>
<protein>
    <recommendedName>
        <fullName evidence="4">DUF4175 domain-containing protein</fullName>
    </recommendedName>
</protein>
<evidence type="ECO:0008006" key="4">
    <source>
        <dbReference type="Google" id="ProtNLM"/>
    </source>
</evidence>
<feature type="transmembrane region" description="Helical" evidence="1">
    <location>
        <begin position="7"/>
        <end position="40"/>
    </location>
</feature>
<evidence type="ECO:0000313" key="2">
    <source>
        <dbReference type="EMBL" id="GAA4867647.1"/>
    </source>
</evidence>
<keyword evidence="1" id="KW-0812">Transmembrane</keyword>
<name>A0ABP9E587_9GAMM</name>
<evidence type="ECO:0000313" key="3">
    <source>
        <dbReference type="Proteomes" id="UP001501323"/>
    </source>
</evidence>